<dbReference type="Pfam" id="PF00877">
    <property type="entry name" value="NLPC_P60"/>
    <property type="match status" value="1"/>
</dbReference>
<protein>
    <submittedName>
        <fullName evidence="7">Peptidase M23</fullName>
    </submittedName>
</protein>
<evidence type="ECO:0000256" key="5">
    <source>
        <dbReference type="SAM" id="MobiDB-lite"/>
    </source>
</evidence>
<evidence type="ECO:0000259" key="6">
    <source>
        <dbReference type="PROSITE" id="PS51935"/>
    </source>
</evidence>
<dbReference type="AlphaFoldDB" id="A0A0D8IWK9"/>
<dbReference type="PANTHER" id="PTHR47053">
    <property type="entry name" value="MUREIN DD-ENDOPEPTIDASE MEPH-RELATED"/>
    <property type="match status" value="1"/>
</dbReference>
<gene>
    <name evidence="7" type="ORF">TQ39_13995</name>
</gene>
<comment type="caution">
    <text evidence="7">The sequence shown here is derived from an EMBL/GenBank/DDBJ whole genome shotgun (WGS) entry which is preliminary data.</text>
</comment>
<feature type="region of interest" description="Disordered" evidence="5">
    <location>
        <begin position="1"/>
        <end position="105"/>
    </location>
</feature>
<feature type="compositionally biased region" description="Basic and acidic residues" evidence="5">
    <location>
        <begin position="30"/>
        <end position="40"/>
    </location>
</feature>
<dbReference type="Proteomes" id="UP000032483">
    <property type="component" value="Unassembled WGS sequence"/>
</dbReference>
<keyword evidence="4" id="KW-0788">Thiol protease</keyword>
<keyword evidence="3" id="KW-0378">Hydrolase</keyword>
<feature type="compositionally biased region" description="Basic and acidic residues" evidence="5">
    <location>
        <begin position="56"/>
        <end position="67"/>
    </location>
</feature>
<dbReference type="SUPFAM" id="SSF54001">
    <property type="entry name" value="Cysteine proteinases"/>
    <property type="match status" value="1"/>
</dbReference>
<name>A0A0D8IWK9_9FIRM</name>
<evidence type="ECO:0000313" key="7">
    <source>
        <dbReference type="EMBL" id="KJF39095.1"/>
    </source>
</evidence>
<dbReference type="RefSeq" id="WP_050005964.1">
    <property type="nucleotide sequence ID" value="NZ_JXXK01000023.1"/>
</dbReference>
<evidence type="ECO:0000256" key="1">
    <source>
        <dbReference type="ARBA" id="ARBA00007074"/>
    </source>
</evidence>
<evidence type="ECO:0000256" key="3">
    <source>
        <dbReference type="ARBA" id="ARBA00022801"/>
    </source>
</evidence>
<accession>A0A0D8IWK9</accession>
<evidence type="ECO:0000313" key="8">
    <source>
        <dbReference type="Proteomes" id="UP000032483"/>
    </source>
</evidence>
<dbReference type="NCBIfam" id="NF045974">
    <property type="entry name" value="conju_CD1108"/>
    <property type="match status" value="1"/>
</dbReference>
<reference evidence="7" key="1">
    <citation type="submission" date="2015-02" db="EMBL/GenBank/DDBJ databases">
        <title>A novel member of the family Ruminococcaceae isolated from human feces.</title>
        <authorList>
            <person name="Shkoporov A.N."/>
            <person name="Chaplin A.V."/>
            <person name="Motuzova O.V."/>
            <person name="Kafarskaia L.I."/>
            <person name="Khokhlova E.V."/>
            <person name="Efimov B.A."/>
        </authorList>
    </citation>
    <scope>NUCLEOTIDE SEQUENCE [LARGE SCALE GENOMIC DNA]</scope>
    <source>
        <strain evidence="7">585-1</strain>
    </source>
</reference>
<dbReference type="InterPro" id="IPR038765">
    <property type="entry name" value="Papain-like_cys_pep_sf"/>
</dbReference>
<keyword evidence="8" id="KW-1185">Reference proteome</keyword>
<dbReference type="PANTHER" id="PTHR47053:SF1">
    <property type="entry name" value="MUREIN DD-ENDOPEPTIDASE MEPH-RELATED"/>
    <property type="match status" value="1"/>
</dbReference>
<dbReference type="EMBL" id="JXXK01000023">
    <property type="protein sequence ID" value="KJF39095.1"/>
    <property type="molecule type" value="Genomic_DNA"/>
</dbReference>
<feature type="compositionally biased region" description="Polar residues" evidence="5">
    <location>
        <begin position="74"/>
        <end position="84"/>
    </location>
</feature>
<comment type="similarity">
    <text evidence="1">Belongs to the peptidase C40 family.</text>
</comment>
<organism evidence="7 8">
    <name type="scientific">Ruthenibacterium lactatiformans</name>
    <dbReference type="NCBI Taxonomy" id="1550024"/>
    <lineage>
        <taxon>Bacteria</taxon>
        <taxon>Bacillati</taxon>
        <taxon>Bacillota</taxon>
        <taxon>Clostridia</taxon>
        <taxon>Eubacteriales</taxon>
        <taxon>Oscillospiraceae</taxon>
        <taxon>Ruthenibacterium</taxon>
    </lineage>
</organism>
<keyword evidence="2" id="KW-0645">Protease</keyword>
<dbReference type="GeneID" id="42857679"/>
<dbReference type="GO" id="GO:0008234">
    <property type="term" value="F:cysteine-type peptidase activity"/>
    <property type="evidence" value="ECO:0007669"/>
    <property type="project" value="UniProtKB-KW"/>
</dbReference>
<proteinExistence type="inferred from homology"/>
<feature type="compositionally biased region" description="Basic and acidic residues" evidence="5">
    <location>
        <begin position="1"/>
        <end position="21"/>
    </location>
</feature>
<evidence type="ECO:0000256" key="2">
    <source>
        <dbReference type="ARBA" id="ARBA00022670"/>
    </source>
</evidence>
<dbReference type="InterPro" id="IPR000064">
    <property type="entry name" value="NLP_P60_dom"/>
</dbReference>
<dbReference type="PROSITE" id="PS51935">
    <property type="entry name" value="NLPC_P60"/>
    <property type="match status" value="1"/>
</dbReference>
<evidence type="ECO:0000256" key="4">
    <source>
        <dbReference type="ARBA" id="ARBA00022807"/>
    </source>
</evidence>
<feature type="domain" description="NlpC/P60" evidence="6">
    <location>
        <begin position="609"/>
        <end position="733"/>
    </location>
</feature>
<sequence>MPHDELKPKDRVVLRMTRDGAVEENLTEGTSEKVSKRLEDAQLVAPHDTETGDIAEEVKKRRQLRPDELEDAVSQAQAETQSADAAQEYNPGDLPVSDDPTSHTLHSETYRTHSVDYGKAFADTAVTGKVSRPRAERQIDGESVLERAAETSAEMPDLDDDAPASRRIERLERKSQKAHERLDAAREKLPTKKVLKKERVFDEETGKGKTRLYFEDELKVPKGQSKLQFEADKTVRKVGDTLASGIHGKIHEVEQENSGVEAAHKTEIAAESVVRHYQHHTERSANKPFEKVSKLEQKAEAADRKLHFEKTVAENPEMKASRANMNKHYQKQHIKKEYAAARKAGAQTASTATKSTAKTVREKASDKVKDFIAKNKKVFAWLGAGLMILILLSAGISSCTAMFTSTTSSVIATSYLSEDDAMTGAEAQYCQMEAELQSYLNNYESTHDYDEYHFDLDTIEHDPYVLISILSSFNEGEFTLDEIQGLLQTLFDRQYILTEDVEVEVRYRTETRTGTTTVTDPETGETSTETYTYEVEVPYNYYICTVTLENFDLSHLPVYIMNEDQLSMYSAYMSTLGNREDLFPGSGYVDKYIENPPDDYTVNAEYLTDEKFATLIAEAEKYLGYPYVWGGSNPSTSFDCSGFVSYVLTNSGLVNTGRLGAQGLYNVCSPVSSADVKPGDLVFFVGTYDTPGVSHVGIYVGDNVMLHCGDPIQYTSINTSYWQSHFYAFGRPNY</sequence>
<dbReference type="Gene3D" id="3.90.1720.10">
    <property type="entry name" value="endopeptidase domain like (from Nostoc punctiforme)"/>
    <property type="match status" value="1"/>
</dbReference>
<dbReference type="PATRIC" id="fig|1550024.3.peg.3190"/>
<dbReference type="GO" id="GO:0006508">
    <property type="term" value="P:proteolysis"/>
    <property type="evidence" value="ECO:0007669"/>
    <property type="project" value="UniProtKB-KW"/>
</dbReference>
<dbReference type="InterPro" id="IPR051202">
    <property type="entry name" value="Peptidase_C40"/>
</dbReference>